<feature type="domain" description="PB1" evidence="2">
    <location>
        <begin position="65"/>
        <end position="156"/>
    </location>
</feature>
<feature type="region of interest" description="Disordered" evidence="1">
    <location>
        <begin position="1"/>
        <end position="37"/>
    </location>
</feature>
<proteinExistence type="predicted"/>
<dbReference type="SMART" id="SM00666">
    <property type="entry name" value="PB1"/>
    <property type="match status" value="1"/>
</dbReference>
<reference evidence="3" key="1">
    <citation type="submission" date="2020-06" db="EMBL/GenBank/DDBJ databases">
        <authorList>
            <person name="Li T."/>
            <person name="Hu X."/>
            <person name="Zhang T."/>
            <person name="Song X."/>
            <person name="Zhang H."/>
            <person name="Dai N."/>
            <person name="Sheng W."/>
            <person name="Hou X."/>
            <person name="Wei L."/>
        </authorList>
    </citation>
    <scope>NUCLEOTIDE SEQUENCE</scope>
    <source>
        <strain evidence="3">KEN1</strain>
        <tissue evidence="3">Leaf</tissue>
    </source>
</reference>
<feature type="region of interest" description="Disordered" evidence="1">
    <location>
        <begin position="543"/>
        <end position="584"/>
    </location>
</feature>
<dbReference type="AlphaFoldDB" id="A0AAW2X2D3"/>
<comment type="caution">
    <text evidence="3">The sequence shown here is derived from an EMBL/GenBank/DDBJ whole genome shotgun (WGS) entry which is preliminary data.</text>
</comment>
<sequence length="686" mass="74414">MEAPLLSTAPPIPITTPTPAAYPDSIDSSPAPAKPILGTPMRCHPATTEAPPHVQLRWAYSPRPHDKSLCYIGGDTRIIVIDRHTSLSDLHHRLSRNLLRNQPFSLKYQLPSEDLDSLISVATDEDLENMVEEYDRLHNAGGGLKTGRLRLFLFPKSSSSVEQLLVETASTKSEDWFFNALNGKGNTLSGAASDREFSETSSVNCLLGLDDDFVGKAPVGGKDAGAQMEGSKIGGNVNGNVNGNYVINHEVHSVPGSPMLETNSSFGSTSSSPSVANLPPIRVHVDENPKVGGLGIEEQFQQMSVGVMGNVNLPPPPPHKQDEVGGLVASGVAVASGLPVVVGSEYANRVFSDDERSDHGGYRRAQQIQPQVQAQLQPQQIPQFQQKQTSAFDLTSPDSVSSDGSVTNPLSRQRQSQTIYQEPMTQIPSGNTRISPNQVDLKSGDQNNSKFQMQPQFQESGYVLASQYDQNHSQLHQPQQFVRAGNQYIPAGAMPLSSYYPVYPPQKQHHHSHPTMLDQQHPVYFVSARQTQAYNVPVQQPSYSELAPTAPSSLPQTPPAAAGSPHAAYSQTRNAPSPNPDTAGGMYRTAAAQLVQVPSSHHQAQYVGFTQIHYPSQSMTPSSAANSTYTYEFADPNHAQMYYTQLPPQLAAQYQTLSSTPAMVVPDASTQLPVENMKQQVRTSQA</sequence>
<accession>A0AAW2X2D3</accession>
<dbReference type="SUPFAM" id="SSF54277">
    <property type="entry name" value="CAD &amp; PB1 domains"/>
    <property type="match status" value="1"/>
</dbReference>
<dbReference type="InterPro" id="IPR000270">
    <property type="entry name" value="PB1_dom"/>
</dbReference>
<dbReference type="PANTHER" id="PTHR31066">
    <property type="entry name" value="OS05G0427100 PROTEIN-RELATED"/>
    <property type="match status" value="1"/>
</dbReference>
<dbReference type="Pfam" id="PF00564">
    <property type="entry name" value="PB1"/>
    <property type="match status" value="1"/>
</dbReference>
<dbReference type="CDD" id="cd06410">
    <property type="entry name" value="PB1_UP2"/>
    <property type="match status" value="1"/>
</dbReference>
<feature type="compositionally biased region" description="Basic and acidic residues" evidence="1">
    <location>
        <begin position="352"/>
        <end position="361"/>
    </location>
</feature>
<feature type="compositionally biased region" description="Low complexity" evidence="1">
    <location>
        <begin position="366"/>
        <end position="388"/>
    </location>
</feature>
<dbReference type="PROSITE" id="PS51745">
    <property type="entry name" value="PB1"/>
    <property type="match status" value="1"/>
</dbReference>
<evidence type="ECO:0000313" key="3">
    <source>
        <dbReference type="EMBL" id="KAL0446837.1"/>
    </source>
</evidence>
<evidence type="ECO:0000256" key="1">
    <source>
        <dbReference type="SAM" id="MobiDB-lite"/>
    </source>
</evidence>
<organism evidence="3">
    <name type="scientific">Sesamum latifolium</name>
    <dbReference type="NCBI Taxonomy" id="2727402"/>
    <lineage>
        <taxon>Eukaryota</taxon>
        <taxon>Viridiplantae</taxon>
        <taxon>Streptophyta</taxon>
        <taxon>Embryophyta</taxon>
        <taxon>Tracheophyta</taxon>
        <taxon>Spermatophyta</taxon>
        <taxon>Magnoliopsida</taxon>
        <taxon>eudicotyledons</taxon>
        <taxon>Gunneridae</taxon>
        <taxon>Pentapetalae</taxon>
        <taxon>asterids</taxon>
        <taxon>lamiids</taxon>
        <taxon>Lamiales</taxon>
        <taxon>Pedaliaceae</taxon>
        <taxon>Sesamum</taxon>
    </lineage>
</organism>
<feature type="compositionally biased region" description="Polar residues" evidence="1">
    <location>
        <begin position="389"/>
        <end position="446"/>
    </location>
</feature>
<dbReference type="Gene3D" id="3.10.20.90">
    <property type="entry name" value="Phosphatidylinositol 3-kinase Catalytic Subunit, Chain A, domain 1"/>
    <property type="match status" value="1"/>
</dbReference>
<gene>
    <name evidence="3" type="ORF">Slati_1811600</name>
</gene>
<dbReference type="InterPro" id="IPR053793">
    <property type="entry name" value="PB1-like"/>
</dbReference>
<protein>
    <recommendedName>
        <fullName evidence="2">PB1 domain-containing protein</fullName>
    </recommendedName>
</protein>
<reference evidence="3" key="2">
    <citation type="journal article" date="2024" name="Plant">
        <title>Genomic evolution and insights into agronomic trait innovations of Sesamum species.</title>
        <authorList>
            <person name="Miao H."/>
            <person name="Wang L."/>
            <person name="Qu L."/>
            <person name="Liu H."/>
            <person name="Sun Y."/>
            <person name="Le M."/>
            <person name="Wang Q."/>
            <person name="Wei S."/>
            <person name="Zheng Y."/>
            <person name="Lin W."/>
            <person name="Duan Y."/>
            <person name="Cao H."/>
            <person name="Xiong S."/>
            <person name="Wang X."/>
            <person name="Wei L."/>
            <person name="Li C."/>
            <person name="Ma Q."/>
            <person name="Ju M."/>
            <person name="Zhao R."/>
            <person name="Li G."/>
            <person name="Mu C."/>
            <person name="Tian Q."/>
            <person name="Mei H."/>
            <person name="Zhang T."/>
            <person name="Gao T."/>
            <person name="Zhang H."/>
        </authorList>
    </citation>
    <scope>NUCLEOTIDE SEQUENCE</scope>
    <source>
        <strain evidence="3">KEN1</strain>
    </source>
</reference>
<dbReference type="EMBL" id="JACGWN010000006">
    <property type="protein sequence ID" value="KAL0446837.1"/>
    <property type="molecule type" value="Genomic_DNA"/>
</dbReference>
<dbReference type="PANTHER" id="PTHR31066:SF27">
    <property type="entry name" value="EXPRESSED PROTEIN"/>
    <property type="match status" value="1"/>
</dbReference>
<feature type="region of interest" description="Disordered" evidence="1">
    <location>
        <begin position="352"/>
        <end position="446"/>
    </location>
</feature>
<evidence type="ECO:0000259" key="2">
    <source>
        <dbReference type="PROSITE" id="PS51745"/>
    </source>
</evidence>
<name>A0AAW2X2D3_9LAMI</name>
<dbReference type="InterPro" id="IPR053198">
    <property type="entry name" value="Gynoecium_Dev_Regulator"/>
</dbReference>